<feature type="transmembrane region" description="Helical" evidence="8">
    <location>
        <begin position="406"/>
        <end position="428"/>
    </location>
</feature>
<feature type="transmembrane region" description="Helical" evidence="8">
    <location>
        <begin position="263"/>
        <end position="283"/>
    </location>
</feature>
<evidence type="ECO:0000256" key="7">
    <source>
        <dbReference type="ARBA" id="ARBA00023136"/>
    </source>
</evidence>
<dbReference type="GO" id="GO:0022857">
    <property type="term" value="F:transmembrane transporter activity"/>
    <property type="evidence" value="ECO:0007669"/>
    <property type="project" value="InterPro"/>
</dbReference>
<evidence type="ECO:0000256" key="2">
    <source>
        <dbReference type="ARBA" id="ARBA00005658"/>
    </source>
</evidence>
<keyword evidence="6 8" id="KW-1133">Transmembrane helix</keyword>
<evidence type="ECO:0000256" key="3">
    <source>
        <dbReference type="ARBA" id="ARBA00022448"/>
    </source>
</evidence>
<reference evidence="9 10" key="1">
    <citation type="submission" date="2019-07" db="EMBL/GenBank/DDBJ databases">
        <title>Salinicoccus cyprini sp. nov., isolated from gastro-intestinal tract of mirror carp, Cyprinus carpio var. specularis, collected from Gobind Sagar Reservoir, Himachal Pradesh, India.</title>
        <authorList>
            <person name="Talwar C."/>
            <person name="Singh A.K."/>
            <person name="Lal R."/>
            <person name="Negi R.K."/>
        </authorList>
    </citation>
    <scope>NUCLEOTIDE SEQUENCE [LARGE SCALE GENOMIC DNA]</scope>
    <source>
        <strain evidence="9 10">CT19</strain>
    </source>
</reference>
<dbReference type="RefSeq" id="WP_145287557.1">
    <property type="nucleotide sequence ID" value="NZ_VMSJ01000002.1"/>
</dbReference>
<evidence type="ECO:0000256" key="5">
    <source>
        <dbReference type="ARBA" id="ARBA00022692"/>
    </source>
</evidence>
<evidence type="ECO:0000256" key="4">
    <source>
        <dbReference type="ARBA" id="ARBA00022475"/>
    </source>
</evidence>
<organism evidence="9 10">
    <name type="scientific">Salinicoccus cyprini</name>
    <dbReference type="NCBI Taxonomy" id="2493691"/>
    <lineage>
        <taxon>Bacteria</taxon>
        <taxon>Bacillati</taxon>
        <taxon>Bacillota</taxon>
        <taxon>Bacilli</taxon>
        <taxon>Bacillales</taxon>
        <taxon>Staphylococcaceae</taxon>
        <taxon>Salinicoccus</taxon>
    </lineage>
</organism>
<evidence type="ECO:0000256" key="1">
    <source>
        <dbReference type="ARBA" id="ARBA00004651"/>
    </source>
</evidence>
<feature type="transmembrane region" description="Helical" evidence="8">
    <location>
        <begin position="440"/>
        <end position="460"/>
    </location>
</feature>
<keyword evidence="5 8" id="KW-0812">Transmembrane</keyword>
<name>A0A558AUY9_9STAP</name>
<dbReference type="EMBL" id="VMSJ01000002">
    <property type="protein sequence ID" value="TVT28069.1"/>
    <property type="molecule type" value="Genomic_DNA"/>
</dbReference>
<dbReference type="PANTHER" id="PTHR30047">
    <property type="entry name" value="HIGH-AFFINITY CHOLINE TRANSPORT PROTEIN-RELATED"/>
    <property type="match status" value="1"/>
</dbReference>
<dbReference type="Pfam" id="PF02028">
    <property type="entry name" value="BCCT"/>
    <property type="match status" value="1"/>
</dbReference>
<evidence type="ECO:0000256" key="8">
    <source>
        <dbReference type="SAM" id="Phobius"/>
    </source>
</evidence>
<feature type="transmembrane region" description="Helical" evidence="8">
    <location>
        <begin position="141"/>
        <end position="164"/>
    </location>
</feature>
<keyword evidence="10" id="KW-1185">Reference proteome</keyword>
<proteinExistence type="inferred from homology"/>
<keyword evidence="3" id="KW-0813">Transport</keyword>
<dbReference type="InterPro" id="IPR000060">
    <property type="entry name" value="BCCT_transptr"/>
</dbReference>
<dbReference type="GO" id="GO:0005886">
    <property type="term" value="C:plasma membrane"/>
    <property type="evidence" value="ECO:0007669"/>
    <property type="project" value="UniProtKB-SubCell"/>
</dbReference>
<comment type="similarity">
    <text evidence="2">Belongs to the BCCT transporter (TC 2.A.15) family.</text>
</comment>
<dbReference type="Proteomes" id="UP000315103">
    <property type="component" value="Unassembled WGS sequence"/>
</dbReference>
<feature type="transmembrane region" description="Helical" evidence="8">
    <location>
        <begin position="12"/>
        <end position="32"/>
    </location>
</feature>
<keyword evidence="7 8" id="KW-0472">Membrane</keyword>
<evidence type="ECO:0000256" key="6">
    <source>
        <dbReference type="ARBA" id="ARBA00022989"/>
    </source>
</evidence>
<feature type="transmembrane region" description="Helical" evidence="8">
    <location>
        <begin position="229"/>
        <end position="251"/>
    </location>
</feature>
<feature type="transmembrane region" description="Helical" evidence="8">
    <location>
        <begin position="472"/>
        <end position="492"/>
    </location>
</feature>
<dbReference type="NCBIfam" id="TIGR00842">
    <property type="entry name" value="bcct"/>
    <property type="match status" value="1"/>
</dbReference>
<feature type="transmembrane region" description="Helical" evidence="8">
    <location>
        <begin position="350"/>
        <end position="370"/>
    </location>
</feature>
<feature type="transmembrane region" description="Helical" evidence="8">
    <location>
        <begin position="320"/>
        <end position="338"/>
    </location>
</feature>
<comment type="caution">
    <text evidence="9">The sequence shown here is derived from an EMBL/GenBank/DDBJ whole genome shotgun (WGS) entry which is preliminary data.</text>
</comment>
<evidence type="ECO:0000313" key="9">
    <source>
        <dbReference type="EMBL" id="TVT28069.1"/>
    </source>
</evidence>
<feature type="transmembrane region" description="Helical" evidence="8">
    <location>
        <begin position="184"/>
        <end position="209"/>
    </location>
</feature>
<keyword evidence="4" id="KW-1003">Cell membrane</keyword>
<feature type="transmembrane region" description="Helical" evidence="8">
    <location>
        <begin position="52"/>
        <end position="72"/>
    </location>
</feature>
<accession>A0A558AUY9</accession>
<protein>
    <submittedName>
        <fullName evidence="9">BCCT family transporter</fullName>
    </submittedName>
</protein>
<dbReference type="AlphaFoldDB" id="A0A558AUY9"/>
<gene>
    <name evidence="9" type="ORF">FO441_06550</name>
</gene>
<dbReference type="PROSITE" id="PS01303">
    <property type="entry name" value="BCCT"/>
    <property type="match status" value="1"/>
</dbReference>
<dbReference type="InterPro" id="IPR018093">
    <property type="entry name" value="BCCT_CS"/>
</dbReference>
<dbReference type="PANTHER" id="PTHR30047:SF7">
    <property type="entry name" value="HIGH-AFFINITY CHOLINE TRANSPORT PROTEIN"/>
    <property type="match status" value="1"/>
</dbReference>
<feature type="transmembrane region" description="Helical" evidence="8">
    <location>
        <begin position="93"/>
        <end position="112"/>
    </location>
</feature>
<dbReference type="OrthoDB" id="9775735at2"/>
<comment type="subcellular location">
    <subcellularLocation>
        <location evidence="1">Cell membrane</location>
        <topology evidence="1">Multi-pass membrane protein</topology>
    </subcellularLocation>
</comment>
<evidence type="ECO:0000313" key="10">
    <source>
        <dbReference type="Proteomes" id="UP000315103"/>
    </source>
</evidence>
<sequence>MKDSSGPSSRKLSKVFIYSVMIVALLVVAGIINPDQFGAVSGAIAGWVSKYFGWYYMIITSGMLFFCIFLIFSPIGKLKLGKPHHKPEFSTRSWLTMLFSAGMGIGVVFYSTSEPISHFVTPATADPESEEAVLEAIRATIFHWGAHAWGMYGAVALALAYFQFRKGETGLLSKTLRPILGDKVDGTVGVIIDVLTVFATVIGVAVTLGVGTTQINGGLNYLFDMPINLTMQGIIIAVVTLLFLASAWSGLSKGIKYLSNMNMVLATILLLSVLIMGPTLLILNMLPTAAGEYINTFIARTLDAAPLNSQKNEWLQSWTIYYWAWWLSWSPFVGIFIARVSKGRTVREFVLALLIVPTTIGIIWFTVFGVTGIDMADRTPDIINLGPETQLFAIFNEMPLSVPLSILAIILISSFFITSADSATFVLGMQTSHGSLRPSAKIKVIWGISLSSIAYVLLLSGGETGLEALQSAAIIAALPFSFVILMMMYSFYKDANRERKYLGLTITPNKHRMKEYLNREEKEYQEQKEAGVDERDL</sequence>